<organism evidence="2 3">
    <name type="scientific">Kingdonia uniflora</name>
    <dbReference type="NCBI Taxonomy" id="39325"/>
    <lineage>
        <taxon>Eukaryota</taxon>
        <taxon>Viridiplantae</taxon>
        <taxon>Streptophyta</taxon>
        <taxon>Embryophyta</taxon>
        <taxon>Tracheophyta</taxon>
        <taxon>Spermatophyta</taxon>
        <taxon>Magnoliopsida</taxon>
        <taxon>Ranunculales</taxon>
        <taxon>Circaeasteraceae</taxon>
        <taxon>Kingdonia</taxon>
    </lineage>
</organism>
<evidence type="ECO:0000313" key="3">
    <source>
        <dbReference type="Proteomes" id="UP000541444"/>
    </source>
</evidence>
<protein>
    <submittedName>
        <fullName evidence="2">Uncharacterized protein</fullName>
    </submittedName>
</protein>
<dbReference type="OrthoDB" id="1739325at2759"/>
<dbReference type="PANTHER" id="PTHR31315:SF1">
    <property type="entry name" value="PROTEIN SIP5"/>
    <property type="match status" value="1"/>
</dbReference>
<name>A0A7J7MN56_9MAGN</name>
<proteinExistence type="predicted"/>
<sequence length="279" mass="31604">MVDASCLCNYSSFPLRRKTSSLNWFEFLSCKRCPFCKTSSYAVEYNGARSQKERILERAEEQKVIEAKIRMQLQESQNTYPMTPAEQNLSSVAVLSPVSRSRQLCETRDDDPPVLRHLESGVEPEEFMLMKATRQSVQDSSLQKSTAVQLSPGFQSETSYETFIREDQNRMGSTPSRDIDMHEAGSSRYSEDTDFDWPRSETDFLARYSTTEEDSWELLSACILEGKQSSDNGLIFDEDMVSSSVDTTPDVSSASQHYSDKYEHLSSSHIPCPASNGIH</sequence>
<accession>A0A7J7MN56</accession>
<feature type="region of interest" description="Disordered" evidence="1">
    <location>
        <begin position="244"/>
        <end position="279"/>
    </location>
</feature>
<evidence type="ECO:0000256" key="1">
    <source>
        <dbReference type="SAM" id="MobiDB-lite"/>
    </source>
</evidence>
<comment type="caution">
    <text evidence="2">The sequence shown here is derived from an EMBL/GenBank/DDBJ whole genome shotgun (WGS) entry which is preliminary data.</text>
</comment>
<dbReference type="Proteomes" id="UP000541444">
    <property type="component" value="Unassembled WGS sequence"/>
</dbReference>
<dbReference type="GO" id="GO:0005737">
    <property type="term" value="C:cytoplasm"/>
    <property type="evidence" value="ECO:0007669"/>
    <property type="project" value="TreeGrafter"/>
</dbReference>
<dbReference type="PANTHER" id="PTHR31315">
    <property type="entry name" value="PROTEIN SIP5"/>
    <property type="match status" value="1"/>
</dbReference>
<dbReference type="AlphaFoldDB" id="A0A7J7MN56"/>
<gene>
    <name evidence="2" type="ORF">GIB67_031500</name>
</gene>
<dbReference type="InterPro" id="IPR039301">
    <property type="entry name" value="Sip5/DA2"/>
</dbReference>
<feature type="compositionally biased region" description="Low complexity" evidence="1">
    <location>
        <begin position="244"/>
        <end position="255"/>
    </location>
</feature>
<evidence type="ECO:0000313" key="2">
    <source>
        <dbReference type="EMBL" id="KAF6156379.1"/>
    </source>
</evidence>
<reference evidence="2 3" key="1">
    <citation type="journal article" date="2020" name="IScience">
        <title>Genome Sequencing of the Endangered Kingdonia uniflora (Circaeasteraceae, Ranunculales) Reveals Potential Mechanisms of Evolutionary Specialization.</title>
        <authorList>
            <person name="Sun Y."/>
            <person name="Deng T."/>
            <person name="Zhang A."/>
            <person name="Moore M.J."/>
            <person name="Landis J.B."/>
            <person name="Lin N."/>
            <person name="Zhang H."/>
            <person name="Zhang X."/>
            <person name="Huang J."/>
            <person name="Zhang X."/>
            <person name="Sun H."/>
            <person name="Wang H."/>
        </authorList>
    </citation>
    <scope>NUCLEOTIDE SEQUENCE [LARGE SCALE GENOMIC DNA]</scope>
    <source>
        <strain evidence="2">TB1705</strain>
        <tissue evidence="2">Leaf</tissue>
    </source>
</reference>
<keyword evidence="3" id="KW-1185">Reference proteome</keyword>
<dbReference type="EMBL" id="JACGCM010001343">
    <property type="protein sequence ID" value="KAF6156379.1"/>
    <property type="molecule type" value="Genomic_DNA"/>
</dbReference>